<comment type="function">
    <text evidence="2">Antitoxin component of a type II toxin-antitoxin (TA) system.</text>
</comment>
<comment type="similarity">
    <text evidence="1 2">Belongs to the phD/YefM antitoxin family.</text>
</comment>
<dbReference type="NCBIfam" id="TIGR01552">
    <property type="entry name" value="phd_fam"/>
    <property type="match status" value="1"/>
</dbReference>
<name>A0A2Z5G505_9BACT</name>
<evidence type="ECO:0000256" key="2">
    <source>
        <dbReference type="RuleBase" id="RU362080"/>
    </source>
</evidence>
<dbReference type="InterPro" id="IPR006442">
    <property type="entry name" value="Antitoxin_Phd/YefM"/>
</dbReference>
<accession>A0A2Z5G505</accession>
<reference evidence="3 4" key="1">
    <citation type="journal article" date="2018" name="Front. Microbiol.">
        <title>Hydrolytic Capabilities as a Key to Environmental Success: Chitinolytic and Cellulolytic Acidobacteria From Acidic Sub-arctic Soils and Boreal Peatlands.</title>
        <authorList>
            <person name="Belova S.E."/>
            <person name="Ravin N.V."/>
            <person name="Pankratov T.A."/>
            <person name="Rakitin A.L."/>
            <person name="Ivanova A.A."/>
            <person name="Beletsky A.V."/>
            <person name="Mardanov A.V."/>
            <person name="Sinninghe Damste J.S."/>
            <person name="Dedysh S.N."/>
        </authorList>
    </citation>
    <scope>NUCLEOTIDE SEQUENCE [LARGE SCALE GENOMIC DNA]</scope>
    <source>
        <strain evidence="3 4">SBC82</strain>
    </source>
</reference>
<dbReference type="Proteomes" id="UP000253606">
    <property type="component" value="Chromosome"/>
</dbReference>
<dbReference type="SUPFAM" id="SSF143120">
    <property type="entry name" value="YefM-like"/>
    <property type="match status" value="1"/>
</dbReference>
<dbReference type="InterPro" id="IPR036165">
    <property type="entry name" value="YefM-like_sf"/>
</dbReference>
<dbReference type="Pfam" id="PF02604">
    <property type="entry name" value="PhdYeFM_antitox"/>
    <property type="match status" value="1"/>
</dbReference>
<evidence type="ECO:0000256" key="1">
    <source>
        <dbReference type="ARBA" id="ARBA00009981"/>
    </source>
</evidence>
<keyword evidence="4" id="KW-1185">Reference proteome</keyword>
<sequence>MTTATIFEAKTNFSELVKKAQKGETVIITSGREKTPVAKLVAIEPVKKKRLGALYDPNFVMGDRFWEPLPEEESGLWRGEGDEDFG</sequence>
<dbReference type="KEGG" id="abas:ACPOL_4980"/>
<dbReference type="Gene3D" id="3.40.1620.10">
    <property type="entry name" value="YefM-like domain"/>
    <property type="match status" value="1"/>
</dbReference>
<dbReference type="RefSeq" id="WP_114209059.1">
    <property type="nucleotide sequence ID" value="NZ_CP030840.1"/>
</dbReference>
<organism evidence="3 4">
    <name type="scientific">Acidisarcina polymorpha</name>
    <dbReference type="NCBI Taxonomy" id="2211140"/>
    <lineage>
        <taxon>Bacteria</taxon>
        <taxon>Pseudomonadati</taxon>
        <taxon>Acidobacteriota</taxon>
        <taxon>Terriglobia</taxon>
        <taxon>Terriglobales</taxon>
        <taxon>Acidobacteriaceae</taxon>
        <taxon>Acidisarcina</taxon>
    </lineage>
</organism>
<gene>
    <name evidence="3" type="ORF">ACPOL_4980</name>
</gene>
<evidence type="ECO:0000313" key="3">
    <source>
        <dbReference type="EMBL" id="AXC14242.1"/>
    </source>
</evidence>
<protein>
    <recommendedName>
        <fullName evidence="2">Antitoxin</fullName>
    </recommendedName>
</protein>
<dbReference type="EMBL" id="CP030840">
    <property type="protein sequence ID" value="AXC14242.1"/>
    <property type="molecule type" value="Genomic_DNA"/>
</dbReference>
<dbReference type="OrthoDB" id="9800503at2"/>
<proteinExistence type="inferred from homology"/>
<evidence type="ECO:0000313" key="4">
    <source>
        <dbReference type="Proteomes" id="UP000253606"/>
    </source>
</evidence>
<dbReference type="AlphaFoldDB" id="A0A2Z5G505"/>